<evidence type="ECO:0000313" key="2">
    <source>
        <dbReference type="Proteomes" id="UP000243073"/>
    </source>
</evidence>
<evidence type="ECO:0000313" key="1">
    <source>
        <dbReference type="EMBL" id="OIN04330.1"/>
    </source>
</evidence>
<accession>A0A1J4Q9A9</accession>
<dbReference type="EMBL" id="MDKE01000069">
    <property type="protein sequence ID" value="OIN04330.1"/>
    <property type="molecule type" value="Genomic_DNA"/>
</dbReference>
<protein>
    <recommendedName>
        <fullName evidence="3">Heme oxygenase</fullName>
    </recommendedName>
</protein>
<keyword evidence="2" id="KW-1185">Reference proteome</keyword>
<sequence length="196" mass="21932">MSTTLGAYLRQSTLDAHRNLDRHRVLRPLLKPGLRQEEYTGALLALYPAQCQLEEAIHRGLHRLQLDYPLLSRVSALAGDLTTLAQRLPVHDGTACLDVGRPGQLIGLLYVLEGAKLGSRVIAHNIHRTLGTQVPSRYFSVAQEEDNWRDFWRFAECHCTEEEWLSAASAANSAFRLFLSCLDAYQAADTVMGTRC</sequence>
<evidence type="ECO:0008006" key="3">
    <source>
        <dbReference type="Google" id="ProtNLM"/>
    </source>
</evidence>
<name>A0A1J4Q9A9_9GAMM</name>
<reference evidence="1 2" key="1">
    <citation type="submission" date="2016-07" db="EMBL/GenBank/DDBJ databases">
        <title>Draft Genome Sequence of Oceanisphaera psychrotolerans, isolated from coastal sediment samples.</title>
        <authorList>
            <person name="Zhuo S."/>
            <person name="Ruan Z."/>
        </authorList>
    </citation>
    <scope>NUCLEOTIDE SEQUENCE [LARGE SCALE GENOMIC DNA]</scope>
    <source>
        <strain evidence="1 2">LAM-WHM-ZC</strain>
    </source>
</reference>
<proteinExistence type="predicted"/>
<dbReference type="RefSeq" id="WP_071474106.1">
    <property type="nucleotide sequence ID" value="NZ_MDKE01000069.1"/>
</dbReference>
<gene>
    <name evidence="1" type="ORF">BFR47_06945</name>
</gene>
<dbReference type="InterPro" id="IPR016084">
    <property type="entry name" value="Haem_Oase-like_multi-hlx"/>
</dbReference>
<dbReference type="GO" id="GO:0004392">
    <property type="term" value="F:heme oxygenase (decyclizing) activity"/>
    <property type="evidence" value="ECO:0007669"/>
    <property type="project" value="InterPro"/>
</dbReference>
<dbReference type="Proteomes" id="UP000243073">
    <property type="component" value="Unassembled WGS sequence"/>
</dbReference>
<dbReference type="Gene3D" id="1.20.910.10">
    <property type="entry name" value="Heme oxygenase-like"/>
    <property type="match status" value="1"/>
</dbReference>
<dbReference type="AlphaFoldDB" id="A0A1J4Q9A9"/>
<dbReference type="CDD" id="cd19166">
    <property type="entry name" value="HemeO-bac"/>
    <property type="match status" value="1"/>
</dbReference>
<dbReference type="InterPro" id="IPR016053">
    <property type="entry name" value="Haem_Oase-like"/>
</dbReference>
<dbReference type="SUPFAM" id="SSF48613">
    <property type="entry name" value="Heme oxygenase-like"/>
    <property type="match status" value="1"/>
</dbReference>
<dbReference type="GO" id="GO:0006788">
    <property type="term" value="P:heme oxidation"/>
    <property type="evidence" value="ECO:0007669"/>
    <property type="project" value="InterPro"/>
</dbReference>
<comment type="caution">
    <text evidence="1">The sequence shown here is derived from an EMBL/GenBank/DDBJ whole genome shotgun (WGS) entry which is preliminary data.</text>
</comment>
<organism evidence="1 2">
    <name type="scientific">Oceanisphaera psychrotolerans</name>
    <dbReference type="NCBI Taxonomy" id="1414654"/>
    <lineage>
        <taxon>Bacteria</taxon>
        <taxon>Pseudomonadati</taxon>
        <taxon>Pseudomonadota</taxon>
        <taxon>Gammaproteobacteria</taxon>
        <taxon>Aeromonadales</taxon>
        <taxon>Aeromonadaceae</taxon>
        <taxon>Oceanisphaera</taxon>
    </lineage>
</organism>
<dbReference type="Pfam" id="PF01126">
    <property type="entry name" value="Heme_oxygenase"/>
    <property type="match status" value="1"/>
</dbReference>
<dbReference type="STRING" id="1414654.BFR47_06945"/>